<dbReference type="InterPro" id="IPR004821">
    <property type="entry name" value="Cyt_trans-like"/>
</dbReference>
<evidence type="ECO:0000256" key="3">
    <source>
        <dbReference type="ARBA" id="ARBA00022679"/>
    </source>
</evidence>
<proteinExistence type="inferred from homology"/>
<dbReference type="EMBL" id="CAFBNE010000059">
    <property type="protein sequence ID" value="CAB4955709.1"/>
    <property type="molecule type" value="Genomic_DNA"/>
</dbReference>
<dbReference type="AlphaFoldDB" id="A0A6J7KMF4"/>
<keyword evidence="6" id="KW-0067">ATP-binding</keyword>
<dbReference type="PANTHER" id="PTHR39321:SF3">
    <property type="entry name" value="PHOSPHOPANTETHEINE ADENYLYLTRANSFERASE"/>
    <property type="match status" value="1"/>
</dbReference>
<evidence type="ECO:0000256" key="5">
    <source>
        <dbReference type="ARBA" id="ARBA00022741"/>
    </source>
</evidence>
<gene>
    <name evidence="9" type="ORF">UFOPK3772_01842</name>
</gene>
<keyword evidence="2" id="KW-0662">Pyridine nucleotide biosynthesis</keyword>
<organism evidence="9">
    <name type="scientific">freshwater metagenome</name>
    <dbReference type="NCBI Taxonomy" id="449393"/>
    <lineage>
        <taxon>unclassified sequences</taxon>
        <taxon>metagenomes</taxon>
        <taxon>ecological metagenomes</taxon>
    </lineage>
</organism>
<dbReference type="UniPathway" id="UPA00253"/>
<comment type="pathway">
    <text evidence="1">Cofactor biosynthesis; NAD(+) biosynthesis.</text>
</comment>
<dbReference type="NCBIfam" id="NF000840">
    <property type="entry name" value="PRK00071.1-3"/>
    <property type="match status" value="1"/>
</dbReference>
<keyword evidence="3" id="KW-0808">Transferase</keyword>
<protein>
    <submittedName>
        <fullName evidence="9">Unannotated protein</fullName>
    </submittedName>
</protein>
<dbReference type="NCBIfam" id="TIGR00482">
    <property type="entry name" value="nicotinate (nicotinamide) nucleotide adenylyltransferase"/>
    <property type="match status" value="1"/>
</dbReference>
<dbReference type="NCBIfam" id="TIGR00125">
    <property type="entry name" value="cyt_tran_rel"/>
    <property type="match status" value="1"/>
</dbReference>
<dbReference type="InterPro" id="IPR005248">
    <property type="entry name" value="NadD/NMNAT"/>
</dbReference>
<dbReference type="GO" id="GO:0070566">
    <property type="term" value="F:adenylyltransferase activity"/>
    <property type="evidence" value="ECO:0007669"/>
    <property type="project" value="UniProtKB-ARBA"/>
</dbReference>
<reference evidence="9" key="1">
    <citation type="submission" date="2020-05" db="EMBL/GenBank/DDBJ databases">
        <authorList>
            <person name="Chiriac C."/>
            <person name="Salcher M."/>
            <person name="Ghai R."/>
            <person name="Kavagutti S V."/>
        </authorList>
    </citation>
    <scope>NUCLEOTIDE SEQUENCE</scope>
</reference>
<keyword evidence="5" id="KW-0547">Nucleotide-binding</keyword>
<dbReference type="GO" id="GO:0009435">
    <property type="term" value="P:NAD+ biosynthetic process"/>
    <property type="evidence" value="ECO:0007669"/>
    <property type="project" value="UniProtKB-UniPathway"/>
</dbReference>
<name>A0A6J7KMF4_9ZZZZ</name>
<dbReference type="PANTHER" id="PTHR39321">
    <property type="entry name" value="NICOTINATE-NUCLEOTIDE ADENYLYLTRANSFERASE-RELATED"/>
    <property type="match status" value="1"/>
</dbReference>
<dbReference type="GO" id="GO:0005524">
    <property type="term" value="F:ATP binding"/>
    <property type="evidence" value="ECO:0007669"/>
    <property type="project" value="UniProtKB-KW"/>
</dbReference>
<evidence type="ECO:0000259" key="8">
    <source>
        <dbReference type="Pfam" id="PF01467"/>
    </source>
</evidence>
<evidence type="ECO:0000256" key="7">
    <source>
        <dbReference type="ARBA" id="ARBA00023027"/>
    </source>
</evidence>
<dbReference type="HAMAP" id="MF_00244">
    <property type="entry name" value="NaMN_adenylyltr"/>
    <property type="match status" value="1"/>
</dbReference>
<dbReference type="Pfam" id="PF01467">
    <property type="entry name" value="CTP_transf_like"/>
    <property type="match status" value="1"/>
</dbReference>
<evidence type="ECO:0000313" key="9">
    <source>
        <dbReference type="EMBL" id="CAB4955709.1"/>
    </source>
</evidence>
<evidence type="ECO:0000256" key="2">
    <source>
        <dbReference type="ARBA" id="ARBA00022642"/>
    </source>
</evidence>
<dbReference type="InterPro" id="IPR014729">
    <property type="entry name" value="Rossmann-like_a/b/a_fold"/>
</dbReference>
<evidence type="ECO:0000256" key="1">
    <source>
        <dbReference type="ARBA" id="ARBA00004790"/>
    </source>
</evidence>
<dbReference type="CDD" id="cd02165">
    <property type="entry name" value="NMNAT"/>
    <property type="match status" value="1"/>
</dbReference>
<keyword evidence="4" id="KW-0548">Nucleotidyltransferase</keyword>
<evidence type="ECO:0000256" key="4">
    <source>
        <dbReference type="ARBA" id="ARBA00022695"/>
    </source>
</evidence>
<dbReference type="Gene3D" id="3.40.50.620">
    <property type="entry name" value="HUPs"/>
    <property type="match status" value="1"/>
</dbReference>
<feature type="domain" description="Cytidyltransferase-like" evidence="8">
    <location>
        <begin position="8"/>
        <end position="176"/>
    </location>
</feature>
<evidence type="ECO:0000256" key="6">
    <source>
        <dbReference type="ARBA" id="ARBA00022840"/>
    </source>
</evidence>
<sequence>MTAQRIGVMGGTFDPIHLGHLTAAATIADRLRLDTVIFVPAGEPWHRGRQPVAEPEQRFEMTRRAIAGDPRFVASRVDIDRPGPTFTIDTLTDLKQARKESGGQATDDDAWFFITGADALAGFMSWRQPLGILGLAHLVGVTRPGHALIAPALPPGTCTLIETPGIDVSSTEVRDRIRDGLEVTGLVPASVADYVADHGLYARQPS</sequence>
<keyword evidence="7" id="KW-0520">NAD</keyword>
<accession>A0A6J7KMF4</accession>
<dbReference type="SUPFAM" id="SSF52374">
    <property type="entry name" value="Nucleotidylyl transferase"/>
    <property type="match status" value="1"/>
</dbReference>